<keyword evidence="3" id="KW-1185">Reference proteome</keyword>
<reference evidence="3" key="1">
    <citation type="submission" date="2015-11" db="EMBL/GenBank/DDBJ databases">
        <authorList>
            <person name="Varghese N."/>
        </authorList>
    </citation>
    <scope>NUCLEOTIDE SEQUENCE [LARGE SCALE GENOMIC DNA]</scope>
    <source>
        <strain evidence="3">DSM 45899</strain>
    </source>
</reference>
<dbReference type="Proteomes" id="UP000198802">
    <property type="component" value="Unassembled WGS sequence"/>
</dbReference>
<sequence length="319" mass="34094">MPDDAVADSVDSPDSDSPYSVLPAAGPYGVAIGSALITMVEPHPGAEAEYNRWYEDDHFYAGAMAMPWMFAGRRWVAPRALQALREPADSAVARPLEAGKYIAVYWLTRGRHRDHMRWTVATNQRLNADGRIFHRRDHVFTAFQDYLGAVYRDGRGGALDIHALDHPYGGLVVEVVDAVGEALVDEAAAGTAGATGVGDAAGVAGVGGVGGAAISALVDWLRAERAPRVLAPGGAVAMGLLFTPLPLPEDRMAYVDQVAGLGRRLTVLWFTETTPARCWAPGFTAAAADWEKSGLGRLELLAPFVPTLPGTQTYVDELR</sequence>
<dbReference type="AlphaFoldDB" id="A0A0S4QLT0"/>
<dbReference type="RefSeq" id="WP_091275415.1">
    <property type="nucleotide sequence ID" value="NZ_FAOZ01000006.1"/>
</dbReference>
<name>A0A0S4QLT0_9ACTN</name>
<feature type="compositionally biased region" description="Acidic residues" evidence="1">
    <location>
        <begin position="1"/>
        <end position="14"/>
    </location>
</feature>
<gene>
    <name evidence="2" type="ORF">Ga0074812_106273</name>
</gene>
<evidence type="ECO:0000256" key="1">
    <source>
        <dbReference type="SAM" id="MobiDB-lite"/>
    </source>
</evidence>
<dbReference type="EMBL" id="FAOZ01000006">
    <property type="protein sequence ID" value="CUU56018.1"/>
    <property type="molecule type" value="Genomic_DNA"/>
</dbReference>
<feature type="region of interest" description="Disordered" evidence="1">
    <location>
        <begin position="1"/>
        <end position="21"/>
    </location>
</feature>
<accession>A0A0S4QLT0</accession>
<evidence type="ECO:0000313" key="2">
    <source>
        <dbReference type="EMBL" id="CUU56018.1"/>
    </source>
</evidence>
<organism evidence="2 3">
    <name type="scientific">Parafrankia irregularis</name>
    <dbReference type="NCBI Taxonomy" id="795642"/>
    <lineage>
        <taxon>Bacteria</taxon>
        <taxon>Bacillati</taxon>
        <taxon>Actinomycetota</taxon>
        <taxon>Actinomycetes</taxon>
        <taxon>Frankiales</taxon>
        <taxon>Frankiaceae</taxon>
        <taxon>Parafrankia</taxon>
    </lineage>
</organism>
<proteinExistence type="predicted"/>
<protein>
    <submittedName>
        <fullName evidence="2">Uncharacterized protein</fullName>
    </submittedName>
</protein>
<evidence type="ECO:0000313" key="3">
    <source>
        <dbReference type="Proteomes" id="UP000198802"/>
    </source>
</evidence>